<reference evidence="2 3" key="1">
    <citation type="submission" date="2020-08" db="EMBL/GenBank/DDBJ databases">
        <title>Genomic Encyclopedia of Type Strains, Phase IV (KMG-IV): sequencing the most valuable type-strain genomes for metagenomic binning, comparative biology and taxonomic classification.</title>
        <authorList>
            <person name="Goeker M."/>
        </authorList>
    </citation>
    <scope>NUCLEOTIDE SEQUENCE [LARGE SCALE GENOMIC DNA]</scope>
    <source>
        <strain evidence="2 3">DSM 25966</strain>
    </source>
</reference>
<sequence>MVLATALTAVSGFADSIGYMELGRLYVSFMSGNSTRLGMMIAGADWSGALLAVIIVATFVAGSAAGTFIGDRSGGPGLSRVLGAEWIIVAGSVALAWLGYDRAALIPIAGAMGMQNTLHQVVASADIGRGFLSGNLFSLGQSLARLRRGRDEIARAGLNGLSWLVFVGGVVAGTLCHATFGLQIALTTLLVLVSGLIIAVRAHQS</sequence>
<dbReference type="EC" id="4.1.1.2" evidence="2"/>
<dbReference type="GO" id="GO:0046564">
    <property type="term" value="F:oxalate decarboxylase activity"/>
    <property type="evidence" value="ECO:0007669"/>
    <property type="project" value="UniProtKB-EC"/>
</dbReference>
<dbReference type="InterPro" id="IPR010699">
    <property type="entry name" value="DUF1275"/>
</dbReference>
<keyword evidence="1" id="KW-0472">Membrane</keyword>
<dbReference type="PANTHER" id="PTHR37314:SF4">
    <property type="entry name" value="UPF0700 TRANSMEMBRANE PROTEIN YOAK"/>
    <property type="match status" value="1"/>
</dbReference>
<comment type="caution">
    <text evidence="2">The sequence shown here is derived from an EMBL/GenBank/DDBJ whole genome shotgun (WGS) entry which is preliminary data.</text>
</comment>
<keyword evidence="1" id="KW-1133">Transmembrane helix</keyword>
<dbReference type="Proteomes" id="UP000553963">
    <property type="component" value="Unassembled WGS sequence"/>
</dbReference>
<protein>
    <submittedName>
        <fullName evidence="2">Oxalate decarboxylase</fullName>
        <ecNumber evidence="2">4.1.1.2</ecNumber>
    </submittedName>
</protein>
<dbReference type="RefSeq" id="WP_183399650.1">
    <property type="nucleotide sequence ID" value="NZ_JACIDS010000004.1"/>
</dbReference>
<feature type="transmembrane region" description="Helical" evidence="1">
    <location>
        <begin position="156"/>
        <end position="174"/>
    </location>
</feature>
<keyword evidence="2" id="KW-0456">Lyase</keyword>
<name>A0A840ART9_9HYPH</name>
<dbReference type="Pfam" id="PF06912">
    <property type="entry name" value="DUF1275"/>
    <property type="match status" value="1"/>
</dbReference>
<keyword evidence="3" id="KW-1185">Reference proteome</keyword>
<feature type="transmembrane region" description="Helical" evidence="1">
    <location>
        <begin position="81"/>
        <end position="100"/>
    </location>
</feature>
<dbReference type="AlphaFoldDB" id="A0A840ART9"/>
<feature type="transmembrane region" description="Helical" evidence="1">
    <location>
        <begin position="180"/>
        <end position="200"/>
    </location>
</feature>
<gene>
    <name evidence="2" type="ORF">GGR25_003026</name>
</gene>
<evidence type="ECO:0000313" key="3">
    <source>
        <dbReference type="Proteomes" id="UP000553963"/>
    </source>
</evidence>
<keyword evidence="1" id="KW-0812">Transmembrane</keyword>
<accession>A0A840ART9</accession>
<dbReference type="EMBL" id="JACIDS010000004">
    <property type="protein sequence ID" value="MBB3931968.1"/>
    <property type="molecule type" value="Genomic_DNA"/>
</dbReference>
<proteinExistence type="predicted"/>
<organism evidence="2 3">
    <name type="scientific">Kaistia hirudinis</name>
    <dbReference type="NCBI Taxonomy" id="1293440"/>
    <lineage>
        <taxon>Bacteria</taxon>
        <taxon>Pseudomonadati</taxon>
        <taxon>Pseudomonadota</taxon>
        <taxon>Alphaproteobacteria</taxon>
        <taxon>Hyphomicrobiales</taxon>
        <taxon>Kaistiaceae</taxon>
        <taxon>Kaistia</taxon>
    </lineage>
</organism>
<dbReference type="PANTHER" id="PTHR37314">
    <property type="entry name" value="SLR0142 PROTEIN"/>
    <property type="match status" value="1"/>
</dbReference>
<evidence type="ECO:0000313" key="2">
    <source>
        <dbReference type="EMBL" id="MBB3931968.1"/>
    </source>
</evidence>
<evidence type="ECO:0000256" key="1">
    <source>
        <dbReference type="SAM" id="Phobius"/>
    </source>
</evidence>
<feature type="transmembrane region" description="Helical" evidence="1">
    <location>
        <begin position="46"/>
        <end position="69"/>
    </location>
</feature>